<name>A0ABY9XX93_9FLAO</name>
<dbReference type="RefSeq" id="WP_415866837.1">
    <property type="nucleotide sequence ID" value="NZ_CP134537.1"/>
</dbReference>
<protein>
    <submittedName>
        <fullName evidence="1">Uncharacterized protein</fullName>
    </submittedName>
</protein>
<organism evidence="1 2">
    <name type="scientific">Thalassobellus suaedae</name>
    <dbReference type="NCBI Taxonomy" id="3074124"/>
    <lineage>
        <taxon>Bacteria</taxon>
        <taxon>Pseudomonadati</taxon>
        <taxon>Bacteroidota</taxon>
        <taxon>Flavobacteriia</taxon>
        <taxon>Flavobacteriales</taxon>
        <taxon>Flavobacteriaceae</taxon>
        <taxon>Thalassobellus</taxon>
    </lineage>
</organism>
<evidence type="ECO:0000313" key="1">
    <source>
        <dbReference type="EMBL" id="WNH10587.1"/>
    </source>
</evidence>
<dbReference type="EMBL" id="CP134537">
    <property type="protein sequence ID" value="WNH10587.1"/>
    <property type="molecule type" value="Genomic_DNA"/>
</dbReference>
<proteinExistence type="predicted"/>
<accession>A0ABY9XX93</accession>
<reference evidence="1 2" key="1">
    <citation type="submission" date="2023-09" db="EMBL/GenBank/DDBJ databases">
        <title>Thalassobella suaedae gen. nov., sp. nov., a marine bacterium of the family Flavobacteriaceae isolated from a halophyte Suaeda japonica.</title>
        <authorList>
            <person name="Lee S.Y."/>
            <person name="Hwang C.Y."/>
        </authorList>
    </citation>
    <scope>NUCLEOTIDE SEQUENCE [LARGE SCALE GENOMIC DNA]</scope>
    <source>
        <strain evidence="1 2">HL-DH14</strain>
    </source>
</reference>
<sequence length="65" mass="7470">MRTGNVDVVRSSFTPTSPLIDGNIQEEELNKLNERLRIIDLLGTRTKEVLNSNHPSIANWFKNNY</sequence>
<evidence type="ECO:0000313" key="2">
    <source>
        <dbReference type="Proteomes" id="UP001302806"/>
    </source>
</evidence>
<dbReference type="Proteomes" id="UP001302806">
    <property type="component" value="Chromosome"/>
</dbReference>
<gene>
    <name evidence="1" type="ORF">RHP51_08030</name>
</gene>